<dbReference type="InterPro" id="IPR002347">
    <property type="entry name" value="SDR_fam"/>
</dbReference>
<comment type="caution">
    <text evidence="5">The sequence shown here is derived from an EMBL/GenBank/DDBJ whole genome shotgun (WGS) entry which is preliminary data.</text>
</comment>
<protein>
    <recommendedName>
        <fullName evidence="7">NAD(P)-binding protein</fullName>
    </recommendedName>
</protein>
<proteinExistence type="inferred from homology"/>
<dbReference type="Proteomes" id="UP001215598">
    <property type="component" value="Unassembled WGS sequence"/>
</dbReference>
<keyword evidence="6" id="KW-1185">Reference proteome</keyword>
<keyword evidence="2" id="KW-0521">NADP</keyword>
<organism evidence="5 6">
    <name type="scientific">Mycena metata</name>
    <dbReference type="NCBI Taxonomy" id="1033252"/>
    <lineage>
        <taxon>Eukaryota</taxon>
        <taxon>Fungi</taxon>
        <taxon>Dikarya</taxon>
        <taxon>Basidiomycota</taxon>
        <taxon>Agaricomycotina</taxon>
        <taxon>Agaricomycetes</taxon>
        <taxon>Agaricomycetidae</taxon>
        <taxon>Agaricales</taxon>
        <taxon>Marasmiineae</taxon>
        <taxon>Mycenaceae</taxon>
        <taxon>Mycena</taxon>
    </lineage>
</organism>
<evidence type="ECO:0008006" key="7">
    <source>
        <dbReference type="Google" id="ProtNLM"/>
    </source>
</evidence>
<dbReference type="PANTHER" id="PTHR43490">
    <property type="entry name" value="(+)-NEOMENTHOL DEHYDROGENASE"/>
    <property type="match status" value="1"/>
</dbReference>
<evidence type="ECO:0000256" key="1">
    <source>
        <dbReference type="ARBA" id="ARBA00006484"/>
    </source>
</evidence>
<reference evidence="5" key="1">
    <citation type="submission" date="2023-03" db="EMBL/GenBank/DDBJ databases">
        <title>Massive genome expansion in bonnet fungi (Mycena s.s.) driven by repeated elements and novel gene families across ecological guilds.</title>
        <authorList>
            <consortium name="Lawrence Berkeley National Laboratory"/>
            <person name="Harder C.B."/>
            <person name="Miyauchi S."/>
            <person name="Viragh M."/>
            <person name="Kuo A."/>
            <person name="Thoen E."/>
            <person name="Andreopoulos B."/>
            <person name="Lu D."/>
            <person name="Skrede I."/>
            <person name="Drula E."/>
            <person name="Henrissat B."/>
            <person name="Morin E."/>
            <person name="Kohler A."/>
            <person name="Barry K."/>
            <person name="LaButti K."/>
            <person name="Morin E."/>
            <person name="Salamov A."/>
            <person name="Lipzen A."/>
            <person name="Mereny Z."/>
            <person name="Hegedus B."/>
            <person name="Baldrian P."/>
            <person name="Stursova M."/>
            <person name="Weitz H."/>
            <person name="Taylor A."/>
            <person name="Grigoriev I.V."/>
            <person name="Nagy L.G."/>
            <person name="Martin F."/>
            <person name="Kauserud H."/>
        </authorList>
    </citation>
    <scope>NUCLEOTIDE SEQUENCE</scope>
    <source>
        <strain evidence="5">CBHHK182m</strain>
    </source>
</reference>
<dbReference type="PANTHER" id="PTHR43490:SF99">
    <property type="entry name" value="SHORT-CHAIN DEHYDROGENASE_REDUCTASE"/>
    <property type="match status" value="1"/>
</dbReference>
<comment type="similarity">
    <text evidence="1 4">Belongs to the short-chain dehydrogenases/reductases (SDR) family.</text>
</comment>
<dbReference type="Pfam" id="PF00106">
    <property type="entry name" value="adh_short"/>
    <property type="match status" value="1"/>
</dbReference>
<dbReference type="PRINTS" id="PR00080">
    <property type="entry name" value="SDRFAMILY"/>
</dbReference>
<evidence type="ECO:0000313" key="5">
    <source>
        <dbReference type="EMBL" id="KAJ7773815.1"/>
    </source>
</evidence>
<evidence type="ECO:0000256" key="3">
    <source>
        <dbReference type="ARBA" id="ARBA00023002"/>
    </source>
</evidence>
<accession>A0AAD7JX78</accession>
<dbReference type="Gene3D" id="3.40.50.720">
    <property type="entry name" value="NAD(P)-binding Rossmann-like Domain"/>
    <property type="match status" value="1"/>
</dbReference>
<sequence>MANKVILVTGSNTGIGFELVHLLAHKGHIVYLSSRNESAGRDAVNKIRAERSLDVKYVQLDVTDIASVKAAEATIRKAEGCLNVLVNNAGTGEIGRPQGATDIDIAVIRAAFEPNFFGLVQATTTFLPLLRSSSTLDAPSVILNVSTDMASNSLMAGPHGFLHNLVAYNTSKAAMNSYTIALAHELKEEGIKVNCATPGFTSTALNGFKEGAKTAEQGAEMLMKWAILGKDDKTGLFVNDAGEFPW</sequence>
<dbReference type="GO" id="GO:0016491">
    <property type="term" value="F:oxidoreductase activity"/>
    <property type="evidence" value="ECO:0007669"/>
    <property type="project" value="UniProtKB-KW"/>
</dbReference>
<dbReference type="EMBL" id="JARKIB010000012">
    <property type="protein sequence ID" value="KAJ7773815.1"/>
    <property type="molecule type" value="Genomic_DNA"/>
</dbReference>
<dbReference type="PRINTS" id="PR00081">
    <property type="entry name" value="GDHRDH"/>
</dbReference>
<dbReference type="InterPro" id="IPR036291">
    <property type="entry name" value="NAD(P)-bd_dom_sf"/>
</dbReference>
<dbReference type="SUPFAM" id="SSF51735">
    <property type="entry name" value="NAD(P)-binding Rossmann-fold domains"/>
    <property type="match status" value="1"/>
</dbReference>
<evidence type="ECO:0000256" key="4">
    <source>
        <dbReference type="RuleBase" id="RU000363"/>
    </source>
</evidence>
<name>A0AAD7JX78_9AGAR</name>
<evidence type="ECO:0000313" key="6">
    <source>
        <dbReference type="Proteomes" id="UP001215598"/>
    </source>
</evidence>
<keyword evidence="3" id="KW-0560">Oxidoreductase</keyword>
<gene>
    <name evidence="5" type="ORF">B0H16DRAFT_1713670</name>
</gene>
<evidence type="ECO:0000256" key="2">
    <source>
        <dbReference type="ARBA" id="ARBA00022857"/>
    </source>
</evidence>
<dbReference type="AlphaFoldDB" id="A0AAD7JX78"/>